<name>A0A0F9H1T6_9ZZZZ</name>
<reference evidence="1" key="1">
    <citation type="journal article" date="2015" name="Nature">
        <title>Complex archaea that bridge the gap between prokaryotes and eukaryotes.</title>
        <authorList>
            <person name="Spang A."/>
            <person name="Saw J.H."/>
            <person name="Jorgensen S.L."/>
            <person name="Zaremba-Niedzwiedzka K."/>
            <person name="Martijn J."/>
            <person name="Lind A.E."/>
            <person name="van Eijk R."/>
            <person name="Schleper C."/>
            <person name="Guy L."/>
            <person name="Ettema T.J."/>
        </authorList>
    </citation>
    <scope>NUCLEOTIDE SEQUENCE</scope>
</reference>
<accession>A0A0F9H1T6</accession>
<evidence type="ECO:0000313" key="1">
    <source>
        <dbReference type="EMBL" id="KKL96926.1"/>
    </source>
</evidence>
<proteinExistence type="predicted"/>
<protein>
    <submittedName>
        <fullName evidence="1">Uncharacterized protein</fullName>
    </submittedName>
</protein>
<organism evidence="1">
    <name type="scientific">marine sediment metagenome</name>
    <dbReference type="NCBI Taxonomy" id="412755"/>
    <lineage>
        <taxon>unclassified sequences</taxon>
        <taxon>metagenomes</taxon>
        <taxon>ecological metagenomes</taxon>
    </lineage>
</organism>
<dbReference type="EMBL" id="LAZR01018298">
    <property type="protein sequence ID" value="KKL96926.1"/>
    <property type="molecule type" value="Genomic_DNA"/>
</dbReference>
<gene>
    <name evidence="1" type="ORF">LCGC14_1839620</name>
</gene>
<dbReference type="AlphaFoldDB" id="A0A0F9H1T6"/>
<sequence length="60" mass="7094">MTETLEVALCQELNDKLKRIAELEGALRRMFEVVIHPPERDCECERCVDVRRAREVLDHE</sequence>
<comment type="caution">
    <text evidence="1">The sequence shown here is derived from an EMBL/GenBank/DDBJ whole genome shotgun (WGS) entry which is preliminary data.</text>
</comment>